<proteinExistence type="predicted"/>
<gene>
    <name evidence="1" type="ORF">ARALYDRAFT_682917</name>
</gene>
<dbReference type="EMBL" id="GL348713">
    <property type="protein sequence ID" value="EFH70929.1"/>
    <property type="molecule type" value="Genomic_DNA"/>
</dbReference>
<evidence type="ECO:0000313" key="2">
    <source>
        <dbReference type="Proteomes" id="UP000008694"/>
    </source>
</evidence>
<accession>D7KC48</accession>
<dbReference type="Gramene" id="Al_scaffold_0001_5240">
    <property type="protein sequence ID" value="Al_scaffold_0001_5240"/>
    <property type="gene ID" value="Al_scaffold_0001_5240"/>
</dbReference>
<dbReference type="AlphaFoldDB" id="D7KC48"/>
<name>D7KC48_ARALL</name>
<dbReference type="Proteomes" id="UP000008694">
    <property type="component" value="Unassembled WGS sequence"/>
</dbReference>
<reference evidence="2" key="1">
    <citation type="journal article" date="2011" name="Nat. Genet.">
        <title>The Arabidopsis lyrata genome sequence and the basis of rapid genome size change.</title>
        <authorList>
            <person name="Hu T.T."/>
            <person name="Pattyn P."/>
            <person name="Bakker E.G."/>
            <person name="Cao J."/>
            <person name="Cheng J.-F."/>
            <person name="Clark R.M."/>
            <person name="Fahlgren N."/>
            <person name="Fawcett J.A."/>
            <person name="Grimwood J."/>
            <person name="Gundlach H."/>
            <person name="Haberer G."/>
            <person name="Hollister J.D."/>
            <person name="Ossowski S."/>
            <person name="Ottilar R.P."/>
            <person name="Salamov A.A."/>
            <person name="Schneeberger K."/>
            <person name="Spannagl M."/>
            <person name="Wang X."/>
            <person name="Yang L."/>
            <person name="Nasrallah M.E."/>
            <person name="Bergelson J."/>
            <person name="Carrington J.C."/>
            <person name="Gaut B.S."/>
            <person name="Schmutz J."/>
            <person name="Mayer K.F.X."/>
            <person name="Van de Peer Y."/>
            <person name="Grigoriev I.V."/>
            <person name="Nordborg M."/>
            <person name="Weigel D."/>
            <person name="Guo Y.-L."/>
        </authorList>
    </citation>
    <scope>NUCLEOTIDE SEQUENCE [LARGE SCALE GENOMIC DNA]</scope>
    <source>
        <strain evidence="2">cv. MN47</strain>
    </source>
</reference>
<protein>
    <submittedName>
        <fullName evidence="1">Predicted protein</fullName>
    </submittedName>
</protein>
<organism evidence="2">
    <name type="scientific">Arabidopsis lyrata subsp. lyrata</name>
    <name type="common">Lyre-leaved rock-cress</name>
    <dbReference type="NCBI Taxonomy" id="81972"/>
    <lineage>
        <taxon>Eukaryota</taxon>
        <taxon>Viridiplantae</taxon>
        <taxon>Streptophyta</taxon>
        <taxon>Embryophyta</taxon>
        <taxon>Tracheophyta</taxon>
        <taxon>Spermatophyta</taxon>
        <taxon>Magnoliopsida</taxon>
        <taxon>eudicotyledons</taxon>
        <taxon>Gunneridae</taxon>
        <taxon>Pentapetalae</taxon>
        <taxon>rosids</taxon>
        <taxon>malvids</taxon>
        <taxon>Brassicales</taxon>
        <taxon>Brassicaceae</taxon>
        <taxon>Camelineae</taxon>
        <taxon>Arabidopsis</taxon>
    </lineage>
</organism>
<keyword evidence="2" id="KW-1185">Reference proteome</keyword>
<sequence>MDKGRFPLRRSVAVTKSSWRCLPPRQRSLRNCTASCGAYKDSIRFMWIHVMRDVTFQISSPKANSLARNIVSSVTREGRFNSYMAIRGPAWLHNRIEEERRRCN</sequence>
<dbReference type="HOGENOM" id="CLU_2253786_0_0_1"/>
<evidence type="ECO:0000313" key="1">
    <source>
        <dbReference type="EMBL" id="EFH70929.1"/>
    </source>
</evidence>